<evidence type="ECO:0000313" key="3">
    <source>
        <dbReference type="EMBL" id="CAJ49605.1"/>
    </source>
</evidence>
<dbReference type="OrthoDB" id="8780961at2"/>
<dbReference type="EMBL" id="AM167904">
    <property type="protein sequence ID" value="CAJ49605.1"/>
    <property type="molecule type" value="Genomic_DNA"/>
</dbReference>
<sequence length="141" mass="14708">MRYAIAMSRVSLRAALRALLLLGAAAWTAAHAAPDDSPGAVYQREVARCNAGLDAGDRQACLREAAAAREAAKNQGLSNGSGDFARNRTRRCDSLPDTQRRDCLTQMNNPAVTTTRGSVSSGAILRETVIPIPAGASGSAP</sequence>
<keyword evidence="4" id="KW-1185">Reference proteome</keyword>
<accession>Q2KZY1</accession>
<proteinExistence type="predicted"/>
<keyword evidence="2" id="KW-0732">Signal</keyword>
<dbReference type="HOGENOM" id="CLU_125846_0_0_4"/>
<dbReference type="AlphaFoldDB" id="Q2KZY1"/>
<reference evidence="3 4" key="1">
    <citation type="journal article" date="2006" name="J. Bacteriol.">
        <title>Comparison of the genome sequence of the poultry pathogen Bordetella avium with those of B. bronchiseptica, B. pertussis, and B. parapertussis reveals extensive diversity in surface structures associated with host interaction.</title>
        <authorList>
            <person name="Sebaihia M."/>
            <person name="Preston A."/>
            <person name="Maskell D.J."/>
            <person name="Kuzmiak H."/>
            <person name="Connell T.D."/>
            <person name="King N.D."/>
            <person name="Orndorff P.E."/>
            <person name="Miyamoto D.M."/>
            <person name="Thomson N.R."/>
            <person name="Harris D."/>
            <person name="Goble A."/>
            <person name="Lord A."/>
            <person name="Murphy L."/>
            <person name="Quail M.A."/>
            <person name="Rutter S."/>
            <person name="Squares R."/>
            <person name="Squares S."/>
            <person name="Woodward J."/>
            <person name="Parkhill J."/>
            <person name="Temple L.M."/>
        </authorList>
    </citation>
    <scope>NUCLEOTIDE SEQUENCE [LARGE SCALE GENOMIC DNA]</scope>
    <source>
        <strain evidence="3 4">197N</strain>
    </source>
</reference>
<dbReference type="RefSeq" id="WP_012417662.1">
    <property type="nucleotide sequence ID" value="NC_010645.1"/>
</dbReference>
<dbReference type="STRING" id="360910.BAV1996"/>
<dbReference type="GeneID" id="92934942"/>
<gene>
    <name evidence="3" type="ordered locus">BAV1996</name>
</gene>
<evidence type="ECO:0000256" key="2">
    <source>
        <dbReference type="SAM" id="SignalP"/>
    </source>
</evidence>
<feature type="compositionally biased region" description="Polar residues" evidence="1">
    <location>
        <begin position="105"/>
        <end position="119"/>
    </location>
</feature>
<organism evidence="3 4">
    <name type="scientific">Bordetella avium (strain 197N)</name>
    <dbReference type="NCBI Taxonomy" id="360910"/>
    <lineage>
        <taxon>Bacteria</taxon>
        <taxon>Pseudomonadati</taxon>
        <taxon>Pseudomonadota</taxon>
        <taxon>Betaproteobacteria</taxon>
        <taxon>Burkholderiales</taxon>
        <taxon>Alcaligenaceae</taxon>
        <taxon>Bordetella</taxon>
    </lineage>
</organism>
<feature type="compositionally biased region" description="Basic and acidic residues" evidence="1">
    <location>
        <begin position="90"/>
        <end position="103"/>
    </location>
</feature>
<dbReference type="Proteomes" id="UP000001977">
    <property type="component" value="Chromosome"/>
</dbReference>
<name>Q2KZY1_BORA1</name>
<dbReference type="KEGG" id="bav:BAV1996"/>
<evidence type="ECO:0000313" key="4">
    <source>
        <dbReference type="Proteomes" id="UP000001977"/>
    </source>
</evidence>
<evidence type="ECO:0000256" key="1">
    <source>
        <dbReference type="SAM" id="MobiDB-lite"/>
    </source>
</evidence>
<feature type="signal peptide" evidence="2">
    <location>
        <begin position="1"/>
        <end position="32"/>
    </location>
</feature>
<feature type="region of interest" description="Disordered" evidence="1">
    <location>
        <begin position="70"/>
        <end position="119"/>
    </location>
</feature>
<feature type="chain" id="PRO_5004211855" evidence="2">
    <location>
        <begin position="33"/>
        <end position="141"/>
    </location>
</feature>
<protein>
    <submittedName>
        <fullName evidence="3">Exported protein</fullName>
    </submittedName>
</protein>